<sequence>MNDTTTQQVENTVREAVESGEDIYQKVRSITLKALTERELDRDNIADVVQAVGEGIRTGMGAQYETSRTAFQESTQALDDALASTAEATKLAVEEAASRMDEFSRTDLKRTTDDLKGLEELFLETMGNIAKDSQGVMSDVVRDFISHAQTKGTAVGKQAELVLDRIKHVVLSGEHSALSSARETTSTLARIGSGFLAGIAESLQSESGKK</sequence>
<dbReference type="SUPFAM" id="SSF58113">
    <property type="entry name" value="Apolipoprotein A-I"/>
    <property type="match status" value="1"/>
</dbReference>
<dbReference type="Pfam" id="PF20572">
    <property type="entry name" value="DUF6781"/>
    <property type="match status" value="1"/>
</dbReference>
<reference evidence="1 2" key="1">
    <citation type="journal article" date="2024" name="Microbiology">
        <title>Methylomarinum rosea sp. nov., a novel halophilic methanotrophic bacterium from the hypersaline Lake Elton.</title>
        <authorList>
            <person name="Suleimanov R.Z."/>
            <person name="Oshkin I.Y."/>
            <person name="Danilova O.V."/>
            <person name="Suzina N.E."/>
            <person name="Dedysh S.N."/>
        </authorList>
    </citation>
    <scope>NUCLEOTIDE SEQUENCE [LARGE SCALE GENOMIC DNA]</scope>
    <source>
        <strain evidence="1 2">Ch1-1</strain>
    </source>
</reference>
<organism evidence="1 2">
    <name type="scientific">Methylomarinum roseum</name>
    <dbReference type="NCBI Taxonomy" id="3067653"/>
    <lineage>
        <taxon>Bacteria</taxon>
        <taxon>Pseudomonadati</taxon>
        <taxon>Pseudomonadota</taxon>
        <taxon>Gammaproteobacteria</taxon>
        <taxon>Methylococcales</taxon>
        <taxon>Methylococcaceae</taxon>
        <taxon>Methylomarinum</taxon>
    </lineage>
</organism>
<dbReference type="EMBL" id="CP157743">
    <property type="protein sequence ID" value="XBS19654.1"/>
    <property type="molecule type" value="Genomic_DNA"/>
</dbReference>
<dbReference type="AlphaFoldDB" id="A0AAU7NRL8"/>
<name>A0AAU7NRL8_9GAMM</name>
<dbReference type="Proteomes" id="UP001225378">
    <property type="component" value="Chromosome"/>
</dbReference>
<protein>
    <submittedName>
        <fullName evidence="1">DUF6781 family protein</fullName>
    </submittedName>
</protein>
<evidence type="ECO:0000313" key="1">
    <source>
        <dbReference type="EMBL" id="XBS19654.1"/>
    </source>
</evidence>
<dbReference type="InterPro" id="IPR046708">
    <property type="entry name" value="DUF6781"/>
</dbReference>
<proteinExistence type="predicted"/>
<dbReference type="RefSeq" id="WP_305907607.1">
    <property type="nucleotide sequence ID" value="NZ_CP157743.1"/>
</dbReference>
<keyword evidence="2" id="KW-1185">Reference proteome</keyword>
<accession>A0AAU7NRL8</accession>
<evidence type="ECO:0000313" key="2">
    <source>
        <dbReference type="Proteomes" id="UP001225378"/>
    </source>
</evidence>
<gene>
    <name evidence="1" type="ORF">Q9L42_014980</name>
</gene>
<dbReference type="KEGG" id="mech:Q9L42_014980"/>